<dbReference type="PANTHER" id="PTHR42886">
    <property type="entry name" value="RE40534P-RELATED"/>
    <property type="match status" value="1"/>
</dbReference>
<evidence type="ECO:0000256" key="1">
    <source>
        <dbReference type="ARBA" id="ARBA00038097"/>
    </source>
</evidence>
<evidence type="ECO:0000313" key="3">
    <source>
        <dbReference type="Proteomes" id="UP000050640"/>
    </source>
</evidence>
<reference evidence="4" key="1">
    <citation type="submission" date="2017-02" db="UniProtKB">
        <authorList>
            <consortium name="WormBaseParasite"/>
        </authorList>
    </citation>
    <scope>IDENTIFICATION</scope>
</reference>
<dbReference type="GO" id="GO:0055088">
    <property type="term" value="P:lipid homeostasis"/>
    <property type="evidence" value="ECO:0007669"/>
    <property type="project" value="TreeGrafter"/>
</dbReference>
<dbReference type="SUPFAM" id="SSF53474">
    <property type="entry name" value="alpha/beta-Hydrolases"/>
    <property type="match status" value="1"/>
</dbReference>
<dbReference type="GO" id="GO:0005739">
    <property type="term" value="C:mitochondrion"/>
    <property type="evidence" value="ECO:0007669"/>
    <property type="project" value="TreeGrafter"/>
</dbReference>
<dbReference type="GO" id="GO:0052689">
    <property type="term" value="F:carboxylic ester hydrolase activity"/>
    <property type="evidence" value="ECO:0007669"/>
    <property type="project" value="TreeGrafter"/>
</dbReference>
<organism evidence="3 4">
    <name type="scientific">Elaeophora elaphi</name>
    <dbReference type="NCBI Taxonomy" id="1147741"/>
    <lineage>
        <taxon>Eukaryota</taxon>
        <taxon>Metazoa</taxon>
        <taxon>Ecdysozoa</taxon>
        <taxon>Nematoda</taxon>
        <taxon>Chromadorea</taxon>
        <taxon>Rhabditida</taxon>
        <taxon>Spirurina</taxon>
        <taxon>Spiruromorpha</taxon>
        <taxon>Filarioidea</taxon>
        <taxon>Onchocercidae</taxon>
        <taxon>Elaeophora</taxon>
    </lineage>
</organism>
<dbReference type="AlphaFoldDB" id="A0A0R3RJY0"/>
<accession>A0A0R3RJY0</accession>
<dbReference type="Gene3D" id="3.40.50.1820">
    <property type="entry name" value="alpha/beta hydrolase"/>
    <property type="match status" value="1"/>
</dbReference>
<dbReference type="GO" id="GO:0042171">
    <property type="term" value="F:lysophosphatidic acid acyltransferase activity"/>
    <property type="evidence" value="ECO:0007669"/>
    <property type="project" value="TreeGrafter"/>
</dbReference>
<evidence type="ECO:0000259" key="2">
    <source>
        <dbReference type="Pfam" id="PF00561"/>
    </source>
</evidence>
<dbReference type="PANTHER" id="PTHR42886:SF29">
    <property type="entry name" value="PUMMELIG, ISOFORM A"/>
    <property type="match status" value="1"/>
</dbReference>
<dbReference type="PRINTS" id="PR00111">
    <property type="entry name" value="ABHYDROLASE"/>
</dbReference>
<dbReference type="GO" id="GO:0005811">
    <property type="term" value="C:lipid droplet"/>
    <property type="evidence" value="ECO:0007669"/>
    <property type="project" value="TreeGrafter"/>
</dbReference>
<keyword evidence="3" id="KW-1185">Reference proteome</keyword>
<sequence>MMKQDGDDIPASNSAPECQQKNETTKVYAHIYAELSIILSCARKKWRWSQFTAEALAAGESLLFSSVRARITSQFIAVNMGQVYTVTAETPTSSHARIPAVLIHGFAGGVALWAANIDDIAKKRMLHCFDLLGFGRSSRPVFAKDPALAELQFVQSIENWRKGMGINKMILVGHSFGAFLAASFALEYPERVRHLVLVDPWGFPEKPLEISRQQNYPAWIRVAARAMSLFYPLTALRWAGPYGVSVIKTLRPDLSLRFRCVDPNAIYEYFYQCNAQNPSGEVAFTNMSFSFGWAKRPMIKRIIDLSPEVPMTFIYGNKSWIDSSSGIKVQNERRNAYVDVQVINGAGHYVYVDQKEIFNNLLSELFDKIDTNGDIFLRKDVRNKIESE</sequence>
<comment type="similarity">
    <text evidence="1">Belongs to the peptidase S33 family. ABHD4/ABHD5 subfamily.</text>
</comment>
<dbReference type="WBParaSite" id="EEL_0000178901-mRNA-1">
    <property type="protein sequence ID" value="EEL_0000178901-mRNA-1"/>
    <property type="gene ID" value="EEL_0000178901"/>
</dbReference>
<dbReference type="InterPro" id="IPR029058">
    <property type="entry name" value="AB_hydrolase_fold"/>
</dbReference>
<dbReference type="InterPro" id="IPR000073">
    <property type="entry name" value="AB_hydrolase_1"/>
</dbReference>
<dbReference type="Pfam" id="PF00561">
    <property type="entry name" value="Abhydrolase_1"/>
    <property type="match status" value="1"/>
</dbReference>
<protein>
    <submittedName>
        <fullName evidence="4">AB hydrolase-1 domain-containing protein</fullName>
    </submittedName>
</protein>
<proteinExistence type="inferred from homology"/>
<evidence type="ECO:0000313" key="4">
    <source>
        <dbReference type="WBParaSite" id="EEL_0000178901-mRNA-1"/>
    </source>
</evidence>
<dbReference type="GO" id="GO:0006654">
    <property type="term" value="P:phosphatidic acid biosynthetic process"/>
    <property type="evidence" value="ECO:0007669"/>
    <property type="project" value="TreeGrafter"/>
</dbReference>
<dbReference type="Proteomes" id="UP000050640">
    <property type="component" value="Unplaced"/>
</dbReference>
<name>A0A0R3RJY0_9BILA</name>
<feature type="domain" description="AB hydrolase-1" evidence="2">
    <location>
        <begin position="101"/>
        <end position="353"/>
    </location>
</feature>
<dbReference type="STRING" id="1147741.A0A0R3RJY0"/>